<feature type="coiled-coil region" evidence="1">
    <location>
        <begin position="126"/>
        <end position="237"/>
    </location>
</feature>
<dbReference type="AlphaFoldDB" id="A0AB34J6X4"/>
<evidence type="ECO:0000256" key="1">
    <source>
        <dbReference type="SAM" id="Coils"/>
    </source>
</evidence>
<comment type="caution">
    <text evidence="3">The sequence shown here is derived from an EMBL/GenBank/DDBJ whole genome shotgun (WGS) entry which is preliminary data.</text>
</comment>
<keyword evidence="1" id="KW-0175">Coiled coil</keyword>
<organism evidence="3 4">
    <name type="scientific">Prymnesium parvum</name>
    <name type="common">Toxic golden alga</name>
    <dbReference type="NCBI Taxonomy" id="97485"/>
    <lineage>
        <taxon>Eukaryota</taxon>
        <taxon>Haptista</taxon>
        <taxon>Haptophyta</taxon>
        <taxon>Prymnesiophyceae</taxon>
        <taxon>Prymnesiales</taxon>
        <taxon>Prymnesiaceae</taxon>
        <taxon>Prymnesium</taxon>
    </lineage>
</organism>
<evidence type="ECO:0000313" key="3">
    <source>
        <dbReference type="EMBL" id="KAL1515037.1"/>
    </source>
</evidence>
<gene>
    <name evidence="3" type="ORF">AB1Y20_004103</name>
</gene>
<name>A0AB34J6X4_PRYPA</name>
<feature type="region of interest" description="Disordered" evidence="2">
    <location>
        <begin position="76"/>
        <end position="97"/>
    </location>
</feature>
<keyword evidence="4" id="KW-1185">Reference proteome</keyword>
<feature type="compositionally biased region" description="Polar residues" evidence="2">
    <location>
        <begin position="80"/>
        <end position="96"/>
    </location>
</feature>
<protein>
    <submittedName>
        <fullName evidence="3">Uncharacterized protein</fullName>
    </submittedName>
</protein>
<evidence type="ECO:0000256" key="2">
    <source>
        <dbReference type="SAM" id="MobiDB-lite"/>
    </source>
</evidence>
<proteinExistence type="predicted"/>
<accession>A0AB34J6X4</accession>
<sequence>MGWAGTTLRASTPAVHREGVEAFIRVVGERATRLQANEPTGLALWRSLGLPFNSPAGMVQSSMRAAKRALVEQVAESDSHISSSNPGSTAAPSSWGSKEDVASTLKAAVSDLSEHLKQSHVNFADVREANAKLALEQAARKREEEARERAEEALKRAEADLQNLKEELKQAEDSRAKTNEAAWRAEAALAKETTALAAAEAALQQEKAELQQARAELKQVSEARQHLEAELRQTEEREAKMLKGLLTCSGGGGMEVLMAWCIACCDTTDLDGKSAAWHALLFQQSSHAWKAVKWTRWLKTGLLLLHPDKGGRRNAGMKNELSQRLTAAKAFYCGHS</sequence>
<dbReference type="Proteomes" id="UP001515480">
    <property type="component" value="Unassembled WGS sequence"/>
</dbReference>
<dbReference type="EMBL" id="JBGBPQ010000012">
    <property type="protein sequence ID" value="KAL1515037.1"/>
    <property type="molecule type" value="Genomic_DNA"/>
</dbReference>
<evidence type="ECO:0000313" key="4">
    <source>
        <dbReference type="Proteomes" id="UP001515480"/>
    </source>
</evidence>
<reference evidence="3 4" key="1">
    <citation type="journal article" date="2024" name="Science">
        <title>Giant polyketide synthase enzymes in the biosynthesis of giant marine polyether toxins.</title>
        <authorList>
            <person name="Fallon T.R."/>
            <person name="Shende V.V."/>
            <person name="Wierzbicki I.H."/>
            <person name="Pendleton A.L."/>
            <person name="Watervoot N.F."/>
            <person name="Auber R.P."/>
            <person name="Gonzalez D.J."/>
            <person name="Wisecaver J.H."/>
            <person name="Moore B.S."/>
        </authorList>
    </citation>
    <scope>NUCLEOTIDE SEQUENCE [LARGE SCALE GENOMIC DNA]</scope>
    <source>
        <strain evidence="3 4">12B1</strain>
    </source>
</reference>